<accession>A0A1M7Q3U1</accession>
<dbReference type="AlphaFoldDB" id="A0A1M7Q3U1"/>
<protein>
    <submittedName>
        <fullName evidence="2">Uncharacterized protein</fullName>
    </submittedName>
</protein>
<evidence type="ECO:0000313" key="2">
    <source>
        <dbReference type="EMBL" id="SHN24841.1"/>
    </source>
</evidence>
<feature type="compositionally biased region" description="Polar residues" evidence="1">
    <location>
        <begin position="222"/>
        <end position="231"/>
    </location>
</feature>
<name>A0A1M7Q3U1_9ACTN</name>
<proteinExistence type="predicted"/>
<dbReference type="EMBL" id="FRBI01000028">
    <property type="protein sequence ID" value="SHN24841.1"/>
    <property type="molecule type" value="Genomic_DNA"/>
</dbReference>
<reference evidence="2 3" key="1">
    <citation type="submission" date="2016-11" db="EMBL/GenBank/DDBJ databases">
        <authorList>
            <person name="Jaros S."/>
            <person name="Januszkiewicz K."/>
            <person name="Wedrychowicz H."/>
        </authorList>
    </citation>
    <scope>NUCLEOTIDE SEQUENCE [LARGE SCALE GENOMIC DNA]</scope>
    <source>
        <strain evidence="2 3">CGMCC 4.2025</strain>
    </source>
</reference>
<feature type="region of interest" description="Disordered" evidence="1">
    <location>
        <begin position="202"/>
        <end position="231"/>
    </location>
</feature>
<gene>
    <name evidence="2" type="ORF">SAMN05216499_128105</name>
</gene>
<evidence type="ECO:0000256" key="1">
    <source>
        <dbReference type="SAM" id="MobiDB-lite"/>
    </source>
</evidence>
<organism evidence="2 3">
    <name type="scientific">Actinacidiphila paucisporea</name>
    <dbReference type="NCBI Taxonomy" id="310782"/>
    <lineage>
        <taxon>Bacteria</taxon>
        <taxon>Bacillati</taxon>
        <taxon>Actinomycetota</taxon>
        <taxon>Actinomycetes</taxon>
        <taxon>Kitasatosporales</taxon>
        <taxon>Streptomycetaceae</taxon>
        <taxon>Actinacidiphila</taxon>
    </lineage>
</organism>
<feature type="region of interest" description="Disordered" evidence="1">
    <location>
        <begin position="1"/>
        <end position="20"/>
    </location>
</feature>
<evidence type="ECO:0000313" key="3">
    <source>
        <dbReference type="Proteomes" id="UP000184111"/>
    </source>
</evidence>
<keyword evidence="3" id="KW-1185">Reference proteome</keyword>
<dbReference type="Proteomes" id="UP000184111">
    <property type="component" value="Unassembled WGS sequence"/>
</dbReference>
<sequence length="231" mass="24071">MVIAADPDGDPAPGRSGPPGTPLLHMARSITSVMLACHLLIGLFTAYRGRPWGLDLTVEAFFVAGVLTTGYLRTSPGAPHRRRSRRIATLTAQEVCIVSPRAFLGHDRGTDTEFRAGSRLLPAAAGMEATVTDRRGPLLRAQDAVLAGALRVGVTGMLRHGRALESVQRRACAAGGPVSTRAADGSRFHLVVPALLGNAQRRAADRSAGGGAGPAARPMGCSTRSPEQPVS</sequence>